<dbReference type="PROSITE" id="PS50181">
    <property type="entry name" value="FBOX"/>
    <property type="match status" value="1"/>
</dbReference>
<comment type="caution">
    <text evidence="2">The sequence shown here is derived from an EMBL/GenBank/DDBJ whole genome shotgun (WGS) entry which is preliminary data.</text>
</comment>
<dbReference type="Pfam" id="PF00646">
    <property type="entry name" value="F-box"/>
    <property type="match status" value="1"/>
</dbReference>
<dbReference type="InterPro" id="IPR036047">
    <property type="entry name" value="F-box-like_dom_sf"/>
</dbReference>
<sequence>FFIFQSSPFLTLETLPRENLYRILSFLTIRDRMIIRECSKSMKSSIEESDIIASNVILDFDAHYRLDVIVNCDEDSSQLRALYNKTDSIESLVDSLKRSFRRVKFTTLRISSKIHPIDEEMLAKITDSFAFDLLDLQFISFLQQRYQRINIKLIDTFPVR</sequence>
<gene>
    <name evidence="2" type="ORF">PFISCL1PPCAC_25068</name>
</gene>
<name>A0AAV5WRX6_9BILA</name>
<dbReference type="SUPFAM" id="SSF81383">
    <property type="entry name" value="F-box domain"/>
    <property type="match status" value="1"/>
</dbReference>
<dbReference type="EMBL" id="BTSY01000006">
    <property type="protein sequence ID" value="GMT33771.1"/>
    <property type="molecule type" value="Genomic_DNA"/>
</dbReference>
<accession>A0AAV5WRX6</accession>
<dbReference type="Proteomes" id="UP001432322">
    <property type="component" value="Unassembled WGS sequence"/>
</dbReference>
<feature type="domain" description="F-box" evidence="1">
    <location>
        <begin position="9"/>
        <end position="56"/>
    </location>
</feature>
<keyword evidence="3" id="KW-1185">Reference proteome</keyword>
<protein>
    <recommendedName>
        <fullName evidence="1">F-box domain-containing protein</fullName>
    </recommendedName>
</protein>
<organism evidence="2 3">
    <name type="scientific">Pristionchus fissidentatus</name>
    <dbReference type="NCBI Taxonomy" id="1538716"/>
    <lineage>
        <taxon>Eukaryota</taxon>
        <taxon>Metazoa</taxon>
        <taxon>Ecdysozoa</taxon>
        <taxon>Nematoda</taxon>
        <taxon>Chromadorea</taxon>
        <taxon>Rhabditida</taxon>
        <taxon>Rhabditina</taxon>
        <taxon>Diplogasteromorpha</taxon>
        <taxon>Diplogasteroidea</taxon>
        <taxon>Neodiplogasteridae</taxon>
        <taxon>Pristionchus</taxon>
    </lineage>
</organism>
<dbReference type="AlphaFoldDB" id="A0AAV5WRX6"/>
<evidence type="ECO:0000259" key="1">
    <source>
        <dbReference type="PROSITE" id="PS50181"/>
    </source>
</evidence>
<dbReference type="InterPro" id="IPR001810">
    <property type="entry name" value="F-box_dom"/>
</dbReference>
<reference evidence="2" key="1">
    <citation type="submission" date="2023-10" db="EMBL/GenBank/DDBJ databases">
        <title>Genome assembly of Pristionchus species.</title>
        <authorList>
            <person name="Yoshida K."/>
            <person name="Sommer R.J."/>
        </authorList>
    </citation>
    <scope>NUCLEOTIDE SEQUENCE</scope>
    <source>
        <strain evidence="2">RS5133</strain>
    </source>
</reference>
<proteinExistence type="predicted"/>
<evidence type="ECO:0000313" key="3">
    <source>
        <dbReference type="Proteomes" id="UP001432322"/>
    </source>
</evidence>
<evidence type="ECO:0000313" key="2">
    <source>
        <dbReference type="EMBL" id="GMT33771.1"/>
    </source>
</evidence>
<feature type="non-terminal residue" evidence="2">
    <location>
        <position position="1"/>
    </location>
</feature>